<keyword evidence="3" id="KW-0645">Protease</keyword>
<feature type="transmembrane region" description="Helical" evidence="1">
    <location>
        <begin position="21"/>
        <end position="40"/>
    </location>
</feature>
<dbReference type="Proteomes" id="UP000284892">
    <property type="component" value="Unassembled WGS sequence"/>
</dbReference>
<evidence type="ECO:0000256" key="1">
    <source>
        <dbReference type="SAM" id="Phobius"/>
    </source>
</evidence>
<evidence type="ECO:0000259" key="2">
    <source>
        <dbReference type="Pfam" id="PF02517"/>
    </source>
</evidence>
<sequence>MLSDYKLFLKHLYIKVSNNKITFLLILILGLTIEMLSFYNGNVTNSTAYLGVLLLCVLLIEFYTFIRPIKKEWLIKKARQENIMVMFCIFISYCILAIRFLVIDDFQATDKSIKIALMVFVGLFIYPVFLAFYFLRLKNYKLKEIGFGNWKCFWVAFPIIIMFAIVAFGIMPDKIQFGDIIEEKGVLSLITLGFLTAAIPEEFTRLLFQTRLGKVLSNRGLGWFIASFIWAMGHIFIFSNQTQDYLGAFISAIGIFPLGLFWGYLTEKFKSMIPSVLIHGTNLWGIQNIF</sequence>
<dbReference type="AlphaFoldDB" id="A0A420DGS8"/>
<proteinExistence type="predicted"/>
<keyword evidence="1" id="KW-0472">Membrane</keyword>
<keyword evidence="1" id="KW-1133">Transmembrane helix</keyword>
<protein>
    <submittedName>
        <fullName evidence="3">CAAX prenyl protease-like protein</fullName>
    </submittedName>
</protein>
<name>A0A420DGS8_9FLAO</name>
<comment type="caution">
    <text evidence="3">The sequence shown here is derived from an EMBL/GenBank/DDBJ whole genome shotgun (WGS) entry which is preliminary data.</text>
</comment>
<dbReference type="GO" id="GO:0004175">
    <property type="term" value="F:endopeptidase activity"/>
    <property type="evidence" value="ECO:0007669"/>
    <property type="project" value="UniProtKB-ARBA"/>
</dbReference>
<dbReference type="InterPro" id="IPR003675">
    <property type="entry name" value="Rce1/LyrA-like_dom"/>
</dbReference>
<evidence type="ECO:0000313" key="4">
    <source>
        <dbReference type="Proteomes" id="UP000284892"/>
    </source>
</evidence>
<feature type="transmembrane region" description="Helical" evidence="1">
    <location>
        <begin position="220"/>
        <end position="239"/>
    </location>
</feature>
<dbReference type="RefSeq" id="WP_120201847.1">
    <property type="nucleotide sequence ID" value="NZ_RAQJ01000004.1"/>
</dbReference>
<dbReference type="EMBL" id="RAQJ01000004">
    <property type="protein sequence ID" value="RKE92286.1"/>
    <property type="molecule type" value="Genomic_DNA"/>
</dbReference>
<dbReference type="GO" id="GO:0080120">
    <property type="term" value="P:CAAX-box protein maturation"/>
    <property type="evidence" value="ECO:0007669"/>
    <property type="project" value="UniProtKB-ARBA"/>
</dbReference>
<feature type="transmembrane region" description="Helical" evidence="1">
    <location>
        <begin position="186"/>
        <end position="208"/>
    </location>
</feature>
<keyword evidence="1" id="KW-0812">Transmembrane</keyword>
<feature type="domain" description="CAAX prenyl protease 2/Lysostaphin resistance protein A-like" evidence="2">
    <location>
        <begin position="187"/>
        <end position="282"/>
    </location>
</feature>
<organism evidence="3 4">
    <name type="scientific">Ichthyenterobacterium magnum</name>
    <dbReference type="NCBI Taxonomy" id="1230530"/>
    <lineage>
        <taxon>Bacteria</taxon>
        <taxon>Pseudomonadati</taxon>
        <taxon>Bacteroidota</taxon>
        <taxon>Flavobacteriia</taxon>
        <taxon>Flavobacteriales</taxon>
        <taxon>Flavobacteriaceae</taxon>
        <taxon>Ichthyenterobacterium</taxon>
    </lineage>
</organism>
<dbReference type="OrthoDB" id="158986at2"/>
<feature type="transmembrane region" description="Helical" evidence="1">
    <location>
        <begin position="115"/>
        <end position="135"/>
    </location>
</feature>
<keyword evidence="4" id="KW-1185">Reference proteome</keyword>
<accession>A0A420DGS8</accession>
<feature type="transmembrane region" description="Helical" evidence="1">
    <location>
        <begin position="147"/>
        <end position="171"/>
    </location>
</feature>
<dbReference type="Pfam" id="PF02517">
    <property type="entry name" value="Rce1-like"/>
    <property type="match status" value="1"/>
</dbReference>
<feature type="transmembrane region" description="Helical" evidence="1">
    <location>
        <begin position="46"/>
        <end position="63"/>
    </location>
</feature>
<feature type="transmembrane region" description="Helical" evidence="1">
    <location>
        <begin position="245"/>
        <end position="265"/>
    </location>
</feature>
<evidence type="ECO:0000313" key="3">
    <source>
        <dbReference type="EMBL" id="RKE92286.1"/>
    </source>
</evidence>
<reference evidence="3 4" key="1">
    <citation type="submission" date="2018-09" db="EMBL/GenBank/DDBJ databases">
        <title>Genomic Encyclopedia of Archaeal and Bacterial Type Strains, Phase II (KMG-II): from individual species to whole genera.</title>
        <authorList>
            <person name="Goeker M."/>
        </authorList>
    </citation>
    <scope>NUCLEOTIDE SEQUENCE [LARGE SCALE GENOMIC DNA]</scope>
    <source>
        <strain evidence="3 4">DSM 26283</strain>
    </source>
</reference>
<feature type="transmembrane region" description="Helical" evidence="1">
    <location>
        <begin position="83"/>
        <end position="103"/>
    </location>
</feature>
<keyword evidence="3" id="KW-0378">Hydrolase</keyword>
<gene>
    <name evidence="3" type="ORF">BXY80_2204</name>
</gene>
<dbReference type="GO" id="GO:0006508">
    <property type="term" value="P:proteolysis"/>
    <property type="evidence" value="ECO:0007669"/>
    <property type="project" value="UniProtKB-KW"/>
</dbReference>